<dbReference type="EMBL" id="JAIWYP010000002">
    <property type="protein sequence ID" value="KAH3868595.1"/>
    <property type="molecule type" value="Genomic_DNA"/>
</dbReference>
<keyword evidence="4 7" id="KW-0863">Zinc-finger</keyword>
<evidence type="ECO:0000256" key="4">
    <source>
        <dbReference type="ARBA" id="ARBA00022771"/>
    </source>
</evidence>
<dbReference type="AlphaFoldDB" id="A0A9D4M0K1"/>
<evidence type="ECO:0000313" key="9">
    <source>
        <dbReference type="EMBL" id="KAH3868595.1"/>
    </source>
</evidence>
<dbReference type="InterPro" id="IPR036236">
    <property type="entry name" value="Znf_C2H2_sf"/>
</dbReference>
<gene>
    <name evidence="9" type="ORF">DPMN_031745</name>
</gene>
<dbReference type="Pfam" id="PF00096">
    <property type="entry name" value="zf-C2H2"/>
    <property type="match status" value="2"/>
</dbReference>
<evidence type="ECO:0000256" key="5">
    <source>
        <dbReference type="ARBA" id="ARBA00022833"/>
    </source>
</evidence>
<dbReference type="PROSITE" id="PS50157">
    <property type="entry name" value="ZINC_FINGER_C2H2_2"/>
    <property type="match status" value="2"/>
</dbReference>
<evidence type="ECO:0000256" key="2">
    <source>
        <dbReference type="ARBA" id="ARBA00022723"/>
    </source>
</evidence>
<dbReference type="PROSITE" id="PS00028">
    <property type="entry name" value="ZINC_FINGER_C2H2_1"/>
    <property type="match status" value="2"/>
</dbReference>
<comment type="subcellular location">
    <subcellularLocation>
        <location evidence="1">Nucleus</location>
    </subcellularLocation>
</comment>
<evidence type="ECO:0000256" key="6">
    <source>
        <dbReference type="ARBA" id="ARBA00023242"/>
    </source>
</evidence>
<protein>
    <recommendedName>
        <fullName evidence="8">C2H2-type domain-containing protein</fullName>
    </recommendedName>
</protein>
<evidence type="ECO:0000256" key="7">
    <source>
        <dbReference type="PROSITE-ProRule" id="PRU00042"/>
    </source>
</evidence>
<dbReference type="GO" id="GO:0008270">
    <property type="term" value="F:zinc ion binding"/>
    <property type="evidence" value="ECO:0007669"/>
    <property type="project" value="UniProtKB-KW"/>
</dbReference>
<dbReference type="GO" id="GO:0005634">
    <property type="term" value="C:nucleus"/>
    <property type="evidence" value="ECO:0007669"/>
    <property type="project" value="UniProtKB-SubCell"/>
</dbReference>
<feature type="domain" description="C2H2-type" evidence="8">
    <location>
        <begin position="31"/>
        <end position="59"/>
    </location>
</feature>
<keyword evidence="2" id="KW-0479">Metal-binding</keyword>
<evidence type="ECO:0000259" key="8">
    <source>
        <dbReference type="PROSITE" id="PS50157"/>
    </source>
</evidence>
<organism evidence="9 10">
    <name type="scientific">Dreissena polymorpha</name>
    <name type="common">Zebra mussel</name>
    <name type="synonym">Mytilus polymorpha</name>
    <dbReference type="NCBI Taxonomy" id="45954"/>
    <lineage>
        <taxon>Eukaryota</taxon>
        <taxon>Metazoa</taxon>
        <taxon>Spiralia</taxon>
        <taxon>Lophotrochozoa</taxon>
        <taxon>Mollusca</taxon>
        <taxon>Bivalvia</taxon>
        <taxon>Autobranchia</taxon>
        <taxon>Heteroconchia</taxon>
        <taxon>Euheterodonta</taxon>
        <taxon>Imparidentia</taxon>
        <taxon>Neoheterodontei</taxon>
        <taxon>Myida</taxon>
        <taxon>Dreissenoidea</taxon>
        <taxon>Dreissenidae</taxon>
        <taxon>Dreissena</taxon>
    </lineage>
</organism>
<reference evidence="9" key="2">
    <citation type="submission" date="2020-11" db="EMBL/GenBank/DDBJ databases">
        <authorList>
            <person name="McCartney M.A."/>
            <person name="Auch B."/>
            <person name="Kono T."/>
            <person name="Mallez S."/>
            <person name="Becker A."/>
            <person name="Gohl D.M."/>
            <person name="Silverstein K.A.T."/>
            <person name="Koren S."/>
            <person name="Bechman K.B."/>
            <person name="Herman A."/>
            <person name="Abrahante J.E."/>
            <person name="Garbe J."/>
        </authorList>
    </citation>
    <scope>NUCLEOTIDE SEQUENCE</scope>
    <source>
        <strain evidence="9">Duluth1</strain>
        <tissue evidence="9">Whole animal</tissue>
    </source>
</reference>
<proteinExistence type="predicted"/>
<dbReference type="Gene3D" id="3.30.160.60">
    <property type="entry name" value="Classic Zinc Finger"/>
    <property type="match status" value="2"/>
</dbReference>
<keyword evidence="3" id="KW-0677">Repeat</keyword>
<sequence length="66" mass="7965">MLFECPVCGREFNRRNNLNIHIKRHEKNRKFSCPVCSHGFVMRAHVLKHLRLVHHIKRSGSLERYK</sequence>
<dbReference type="PANTHER" id="PTHR16515">
    <property type="entry name" value="PR DOMAIN ZINC FINGER PROTEIN"/>
    <property type="match status" value="1"/>
</dbReference>
<keyword evidence="5" id="KW-0862">Zinc</keyword>
<keyword evidence="10" id="KW-1185">Reference proteome</keyword>
<keyword evidence="6" id="KW-0539">Nucleus</keyword>
<name>A0A9D4M0K1_DREPO</name>
<accession>A0A9D4M0K1</accession>
<dbReference type="PANTHER" id="PTHR16515:SF49">
    <property type="entry name" value="GASTRULA ZINC FINGER PROTEIN XLCGF49.1-LIKE-RELATED"/>
    <property type="match status" value="1"/>
</dbReference>
<dbReference type="Proteomes" id="UP000828390">
    <property type="component" value="Unassembled WGS sequence"/>
</dbReference>
<dbReference type="SMART" id="SM00355">
    <property type="entry name" value="ZnF_C2H2"/>
    <property type="match status" value="2"/>
</dbReference>
<evidence type="ECO:0000256" key="3">
    <source>
        <dbReference type="ARBA" id="ARBA00022737"/>
    </source>
</evidence>
<comment type="caution">
    <text evidence="9">The sequence shown here is derived from an EMBL/GenBank/DDBJ whole genome shotgun (WGS) entry which is preliminary data.</text>
</comment>
<reference evidence="9" key="1">
    <citation type="journal article" date="2019" name="bioRxiv">
        <title>The Genome of the Zebra Mussel, Dreissena polymorpha: A Resource for Invasive Species Research.</title>
        <authorList>
            <person name="McCartney M.A."/>
            <person name="Auch B."/>
            <person name="Kono T."/>
            <person name="Mallez S."/>
            <person name="Zhang Y."/>
            <person name="Obille A."/>
            <person name="Becker A."/>
            <person name="Abrahante J.E."/>
            <person name="Garbe J."/>
            <person name="Badalamenti J.P."/>
            <person name="Herman A."/>
            <person name="Mangelson H."/>
            <person name="Liachko I."/>
            <person name="Sullivan S."/>
            <person name="Sone E.D."/>
            <person name="Koren S."/>
            <person name="Silverstein K.A.T."/>
            <person name="Beckman K.B."/>
            <person name="Gohl D.M."/>
        </authorList>
    </citation>
    <scope>NUCLEOTIDE SEQUENCE</scope>
    <source>
        <strain evidence="9">Duluth1</strain>
        <tissue evidence="9">Whole animal</tissue>
    </source>
</reference>
<evidence type="ECO:0000313" key="10">
    <source>
        <dbReference type="Proteomes" id="UP000828390"/>
    </source>
</evidence>
<dbReference type="FunFam" id="3.30.160.60:FF:000446">
    <property type="entry name" value="Zinc finger protein"/>
    <property type="match status" value="1"/>
</dbReference>
<evidence type="ECO:0000256" key="1">
    <source>
        <dbReference type="ARBA" id="ARBA00004123"/>
    </source>
</evidence>
<dbReference type="SUPFAM" id="SSF57667">
    <property type="entry name" value="beta-beta-alpha zinc fingers"/>
    <property type="match status" value="1"/>
</dbReference>
<dbReference type="InterPro" id="IPR013087">
    <property type="entry name" value="Znf_C2H2_type"/>
</dbReference>
<dbReference type="InterPro" id="IPR050331">
    <property type="entry name" value="Zinc_finger"/>
</dbReference>
<feature type="domain" description="C2H2-type" evidence="8">
    <location>
        <begin position="3"/>
        <end position="30"/>
    </location>
</feature>
<dbReference type="GO" id="GO:0010468">
    <property type="term" value="P:regulation of gene expression"/>
    <property type="evidence" value="ECO:0007669"/>
    <property type="project" value="TreeGrafter"/>
</dbReference>